<dbReference type="InterPro" id="IPR053137">
    <property type="entry name" value="NLR-like"/>
</dbReference>
<dbReference type="GO" id="GO:0043531">
    <property type="term" value="F:ADP binding"/>
    <property type="evidence" value="ECO:0007669"/>
    <property type="project" value="InterPro"/>
</dbReference>
<dbReference type="InterPro" id="IPR027417">
    <property type="entry name" value="P-loop_NTPase"/>
</dbReference>
<dbReference type="InterPro" id="IPR002182">
    <property type="entry name" value="NB-ARC"/>
</dbReference>
<evidence type="ECO:0000259" key="1">
    <source>
        <dbReference type="Pfam" id="PF00931"/>
    </source>
</evidence>
<name>A0A0C9WU52_9AGAR</name>
<evidence type="ECO:0000313" key="3">
    <source>
        <dbReference type="Proteomes" id="UP000054477"/>
    </source>
</evidence>
<organism evidence="2 3">
    <name type="scientific">Laccaria amethystina LaAM-08-1</name>
    <dbReference type="NCBI Taxonomy" id="1095629"/>
    <lineage>
        <taxon>Eukaryota</taxon>
        <taxon>Fungi</taxon>
        <taxon>Dikarya</taxon>
        <taxon>Basidiomycota</taxon>
        <taxon>Agaricomycotina</taxon>
        <taxon>Agaricomycetes</taxon>
        <taxon>Agaricomycetidae</taxon>
        <taxon>Agaricales</taxon>
        <taxon>Agaricineae</taxon>
        <taxon>Hydnangiaceae</taxon>
        <taxon>Laccaria</taxon>
    </lineage>
</organism>
<dbReference type="PANTHER" id="PTHR46082">
    <property type="entry name" value="ATP/GTP-BINDING PROTEIN-RELATED"/>
    <property type="match status" value="1"/>
</dbReference>
<gene>
    <name evidence="2" type="ORF">K443DRAFT_5956</name>
</gene>
<dbReference type="SUPFAM" id="SSF48452">
    <property type="entry name" value="TPR-like"/>
    <property type="match status" value="1"/>
</dbReference>
<keyword evidence="3" id="KW-1185">Reference proteome</keyword>
<evidence type="ECO:0000313" key="2">
    <source>
        <dbReference type="EMBL" id="KIK02680.1"/>
    </source>
</evidence>
<accession>A0A0C9WU52</accession>
<dbReference type="Pfam" id="PF00931">
    <property type="entry name" value="NB-ARC"/>
    <property type="match status" value="1"/>
</dbReference>
<dbReference type="HOGENOM" id="CLU_000288_125_8_1"/>
<dbReference type="PRINTS" id="PR00381">
    <property type="entry name" value="KINESINLIGHT"/>
</dbReference>
<dbReference type="AlphaFoldDB" id="A0A0C9WU52"/>
<reference evidence="3" key="2">
    <citation type="submission" date="2015-01" db="EMBL/GenBank/DDBJ databases">
        <title>Evolutionary Origins and Diversification of the Mycorrhizal Mutualists.</title>
        <authorList>
            <consortium name="DOE Joint Genome Institute"/>
            <consortium name="Mycorrhizal Genomics Consortium"/>
            <person name="Kohler A."/>
            <person name="Kuo A."/>
            <person name="Nagy L.G."/>
            <person name="Floudas D."/>
            <person name="Copeland A."/>
            <person name="Barry K.W."/>
            <person name="Cichocki N."/>
            <person name="Veneault-Fourrey C."/>
            <person name="LaButti K."/>
            <person name="Lindquist E.A."/>
            <person name="Lipzen A."/>
            <person name="Lundell T."/>
            <person name="Morin E."/>
            <person name="Murat C."/>
            <person name="Riley R."/>
            <person name="Ohm R."/>
            <person name="Sun H."/>
            <person name="Tunlid A."/>
            <person name="Henrissat B."/>
            <person name="Grigoriev I.V."/>
            <person name="Hibbett D.S."/>
            <person name="Martin F."/>
        </authorList>
    </citation>
    <scope>NUCLEOTIDE SEQUENCE [LARGE SCALE GENOMIC DNA]</scope>
    <source>
        <strain evidence="3">LaAM-08-1</strain>
    </source>
</reference>
<dbReference type="Gene3D" id="3.40.50.300">
    <property type="entry name" value="P-loop containing nucleotide triphosphate hydrolases"/>
    <property type="match status" value="1"/>
</dbReference>
<proteinExistence type="predicted"/>
<dbReference type="Gene3D" id="1.25.40.10">
    <property type="entry name" value="Tetratricopeptide repeat domain"/>
    <property type="match status" value="3"/>
</dbReference>
<dbReference type="SUPFAM" id="SSF52540">
    <property type="entry name" value="P-loop containing nucleoside triphosphate hydrolases"/>
    <property type="match status" value="1"/>
</dbReference>
<dbReference type="EMBL" id="KN838589">
    <property type="protein sequence ID" value="KIK02680.1"/>
    <property type="molecule type" value="Genomic_DNA"/>
</dbReference>
<dbReference type="STRING" id="1095629.A0A0C9WU52"/>
<sequence length="979" mass="110198">MSDPNRPRENRLKGKFKGLLDRLMGTDRLRIERPRPSGSRSEFITPTVADSILTRFRSTFTRALEVPEGGTSLGARNINMRDTTLYVAQKIEVHGHASRVQDDSPFVPQRPNSSALFTGREDVLKRLMDHFAPRGQGDRSRKSFLLYGMGGVGKTQICLKFVEKVAGRFSHVFWIDASSEDTIALGLKSLCYHPEAKAAGVSVSSESALVWIGSLQSEWLLVFDSADGAPEVVEKFIPSGSLGNILVTSRNRSLGRVTSYENSLEIDQMAEEDAILLLLKASHLTKQSENVHSIAQQIVNELCCLPLALDQAGASIEAGLCSIDNYLEHLSRHRDKLMDHPSFRGASQYDRTAYETWDLSFNKIKLMAKEGSDEHGRAAAQAAILILETYAFLHHENLIEAAFRKAAMRFSKKHHKGMEQEVETCINQLLQLEKDHLWNQLFFQEGIRVLMSFSLIKQISASPGIYAVHPLVHKWSRHRMSISQKKHMMQVSKLILVNCITKEMTAENIALNRVLVPHIKANYQSQKENGFERVFDDDEYSRFSYVLYKNGMWKDAEYLQYQIVEMRIKKQGTKHPSTLTSMADLAMIYSEQGKYDEAEELQLKVLDLDKTVLGPEHPSTLITLGNLAGTYLGQGKYKKAEELQLKVWDLHIKMLGPENPNTLSNMANLAKTYFDQGKYEEAEELQLKVLDLHKKMLGPEHPSTLITLGNLAGTYLEQGKHEEAEEMALKVLDQHIKMLGPEHPNTLTSMAILAKTYLYQEKYEEAEELQLKVLDLHKKVLGPEHPLTLISMGNLAGIYSGRGKYEEAEELQLKVLDLHIKVLGSEHPNTLTIMAILAKSYSEQGKYEEAEELQLKELDLCEKVLGPEQPSTLIGMGNLAVIYSKQGKYEEAEELQLKVLDLDKKVLGPEHPLTVISMGSLAGTYSDQGKYEEAEELQLKVLDLDIKMLGPEHPNTLTSMANLAKTYSDQGKYKGAEEL</sequence>
<dbReference type="Pfam" id="PF13374">
    <property type="entry name" value="TPR_10"/>
    <property type="match status" value="2"/>
</dbReference>
<dbReference type="NCBIfam" id="NF040586">
    <property type="entry name" value="FxSxx_TPR"/>
    <property type="match status" value="1"/>
</dbReference>
<feature type="domain" description="NB-ARC" evidence="1">
    <location>
        <begin position="143"/>
        <end position="280"/>
    </location>
</feature>
<dbReference type="PANTHER" id="PTHR46082:SF11">
    <property type="entry name" value="AAA+ ATPASE DOMAIN-CONTAINING PROTEIN-RELATED"/>
    <property type="match status" value="1"/>
</dbReference>
<dbReference type="OrthoDB" id="20872at2759"/>
<dbReference type="InterPro" id="IPR011990">
    <property type="entry name" value="TPR-like_helical_dom_sf"/>
</dbReference>
<protein>
    <recommendedName>
        <fullName evidence="1">NB-ARC domain-containing protein</fullName>
    </recommendedName>
</protein>
<dbReference type="Proteomes" id="UP000054477">
    <property type="component" value="Unassembled WGS sequence"/>
</dbReference>
<dbReference type="SUPFAM" id="SSF81901">
    <property type="entry name" value="HCP-like"/>
    <property type="match status" value="1"/>
</dbReference>
<reference evidence="2 3" key="1">
    <citation type="submission" date="2014-04" db="EMBL/GenBank/DDBJ databases">
        <authorList>
            <consortium name="DOE Joint Genome Institute"/>
            <person name="Kuo A."/>
            <person name="Kohler A."/>
            <person name="Nagy L.G."/>
            <person name="Floudas D."/>
            <person name="Copeland A."/>
            <person name="Barry K.W."/>
            <person name="Cichocki N."/>
            <person name="Veneault-Fourrey C."/>
            <person name="LaButti K."/>
            <person name="Lindquist E.A."/>
            <person name="Lipzen A."/>
            <person name="Lundell T."/>
            <person name="Morin E."/>
            <person name="Murat C."/>
            <person name="Sun H."/>
            <person name="Tunlid A."/>
            <person name="Henrissat B."/>
            <person name="Grigoriev I.V."/>
            <person name="Hibbett D.S."/>
            <person name="Martin F."/>
            <person name="Nordberg H.P."/>
            <person name="Cantor M.N."/>
            <person name="Hua S.X."/>
        </authorList>
    </citation>
    <scope>NUCLEOTIDE SEQUENCE [LARGE SCALE GENOMIC DNA]</scope>
    <source>
        <strain evidence="2 3">LaAM-08-1</strain>
    </source>
</reference>
<dbReference type="Pfam" id="PF13424">
    <property type="entry name" value="TPR_12"/>
    <property type="match status" value="4"/>
</dbReference>
<dbReference type="SMART" id="SM00028">
    <property type="entry name" value="TPR"/>
    <property type="match status" value="9"/>
</dbReference>
<dbReference type="InterPro" id="IPR019734">
    <property type="entry name" value="TPR_rpt"/>
</dbReference>